<dbReference type="HOGENOM" id="CLU_048479_1_1_1"/>
<protein>
    <recommendedName>
        <fullName evidence="3">DUF218 domain-containing protein</fullName>
    </recommendedName>
</protein>
<dbReference type="KEGG" id="cthr:CTHT_0066890"/>
<dbReference type="STRING" id="759272.G0SGM7"/>
<accession>G0SGM7</accession>
<dbReference type="RefSeq" id="XP_006696984.1">
    <property type="nucleotide sequence ID" value="XM_006696921.1"/>
</dbReference>
<dbReference type="PANTHER" id="PTHR28110:SF1">
    <property type="entry name" value="TRANSMEMBRANE PROTEIN"/>
    <property type="match status" value="1"/>
</dbReference>
<dbReference type="InterPro" id="IPR055323">
    <property type="entry name" value="C57A10.07/YOR238W"/>
</dbReference>
<dbReference type="OrthoDB" id="4347at2759"/>
<sequence>MAPNHLVIVCGHAIWLGGRKNGWEEAEWLIEGYKQGETPTFIEHIKAGVQVLTNFHSGPTRKETPLSEARSYFNLAVANLFFGLLPSSITGDTLLSSGRILLEERALDSYYNILFSLTLFWHTHHTWPQHLTIVSHDFKRTRLVDGHCAAIGFPLDKISYIGINPPGIDSIGLGGQGEKGEVMKKGVQLTLGLWKEDPHGVGEELAGKRRARNCWGVHQRLFETEEERVRSGVEVRVLGDGSEALVEGGRRPWAG</sequence>
<proteinExistence type="predicted"/>
<dbReference type="AlphaFoldDB" id="G0SGM7"/>
<dbReference type="PANTHER" id="PTHR28110">
    <property type="entry name" value="TRANSMEMBRANE PROTEIN"/>
    <property type="match status" value="1"/>
</dbReference>
<dbReference type="OMA" id="VCCHAIF"/>
<dbReference type="eggNOG" id="KOG4533">
    <property type="taxonomic scope" value="Eukaryota"/>
</dbReference>
<name>G0SGM7_CHATD</name>
<dbReference type="Proteomes" id="UP000008066">
    <property type="component" value="Unassembled WGS sequence"/>
</dbReference>
<gene>
    <name evidence="1" type="ORF">CTHT_0066890</name>
</gene>
<organism evidence="2">
    <name type="scientific">Chaetomium thermophilum (strain DSM 1495 / CBS 144.50 / IMI 039719)</name>
    <name type="common">Thermochaetoides thermophila</name>
    <dbReference type="NCBI Taxonomy" id="759272"/>
    <lineage>
        <taxon>Eukaryota</taxon>
        <taxon>Fungi</taxon>
        <taxon>Dikarya</taxon>
        <taxon>Ascomycota</taxon>
        <taxon>Pezizomycotina</taxon>
        <taxon>Sordariomycetes</taxon>
        <taxon>Sordariomycetidae</taxon>
        <taxon>Sordariales</taxon>
        <taxon>Chaetomiaceae</taxon>
        <taxon>Thermochaetoides</taxon>
    </lineage>
</organism>
<evidence type="ECO:0008006" key="3">
    <source>
        <dbReference type="Google" id="ProtNLM"/>
    </source>
</evidence>
<dbReference type="GeneID" id="18260727"/>
<dbReference type="GO" id="GO:0005737">
    <property type="term" value="C:cytoplasm"/>
    <property type="evidence" value="ECO:0007669"/>
    <property type="project" value="TreeGrafter"/>
</dbReference>
<evidence type="ECO:0000313" key="2">
    <source>
        <dbReference type="Proteomes" id="UP000008066"/>
    </source>
</evidence>
<keyword evidence="2" id="KW-1185">Reference proteome</keyword>
<evidence type="ECO:0000313" key="1">
    <source>
        <dbReference type="EMBL" id="EGS17366.1"/>
    </source>
</evidence>
<dbReference type="EMBL" id="GL988047">
    <property type="protein sequence ID" value="EGS17366.1"/>
    <property type="molecule type" value="Genomic_DNA"/>
</dbReference>
<reference evidence="1 2" key="1">
    <citation type="journal article" date="2011" name="Cell">
        <title>Insight into structure and assembly of the nuclear pore complex by utilizing the genome of a eukaryotic thermophile.</title>
        <authorList>
            <person name="Amlacher S."/>
            <person name="Sarges P."/>
            <person name="Flemming D."/>
            <person name="van Noort V."/>
            <person name="Kunze R."/>
            <person name="Devos D.P."/>
            <person name="Arumugam M."/>
            <person name="Bork P."/>
            <person name="Hurt E."/>
        </authorList>
    </citation>
    <scope>NUCLEOTIDE SEQUENCE [LARGE SCALE GENOMIC DNA]</scope>
    <source>
        <strain evidence="2">DSM 1495 / CBS 144.50 / IMI 039719</strain>
    </source>
</reference>